<organism evidence="7 8">
    <name type="scientific">Vannielia litorea</name>
    <dbReference type="NCBI Taxonomy" id="1217970"/>
    <lineage>
        <taxon>Bacteria</taxon>
        <taxon>Pseudomonadati</taxon>
        <taxon>Pseudomonadota</taxon>
        <taxon>Alphaproteobacteria</taxon>
        <taxon>Rhodobacterales</taxon>
        <taxon>Paracoccaceae</taxon>
        <taxon>Vannielia</taxon>
    </lineage>
</organism>
<evidence type="ECO:0000256" key="2">
    <source>
        <dbReference type="ARBA" id="ARBA00022692"/>
    </source>
</evidence>
<evidence type="ECO:0000256" key="5">
    <source>
        <dbReference type="SAM" id="Phobius"/>
    </source>
</evidence>
<feature type="transmembrane region" description="Helical" evidence="5">
    <location>
        <begin position="354"/>
        <end position="373"/>
    </location>
</feature>
<keyword evidence="3 5" id="KW-1133">Transmembrane helix</keyword>
<dbReference type="InterPro" id="IPR036259">
    <property type="entry name" value="MFS_trans_sf"/>
</dbReference>
<keyword evidence="8" id="KW-1185">Reference proteome</keyword>
<dbReference type="GO" id="GO:0016020">
    <property type="term" value="C:membrane"/>
    <property type="evidence" value="ECO:0007669"/>
    <property type="project" value="UniProtKB-SubCell"/>
</dbReference>
<evidence type="ECO:0000256" key="3">
    <source>
        <dbReference type="ARBA" id="ARBA00022989"/>
    </source>
</evidence>
<dbReference type="GO" id="GO:0022857">
    <property type="term" value="F:transmembrane transporter activity"/>
    <property type="evidence" value="ECO:0007669"/>
    <property type="project" value="InterPro"/>
</dbReference>
<feature type="transmembrane region" description="Helical" evidence="5">
    <location>
        <begin position="159"/>
        <end position="180"/>
    </location>
</feature>
<name>A0A1N6GMV6_9RHOB</name>
<feature type="transmembrane region" description="Helical" evidence="5">
    <location>
        <begin position="70"/>
        <end position="88"/>
    </location>
</feature>
<evidence type="ECO:0000256" key="1">
    <source>
        <dbReference type="ARBA" id="ARBA00004141"/>
    </source>
</evidence>
<dbReference type="PROSITE" id="PS50850">
    <property type="entry name" value="MFS"/>
    <property type="match status" value="1"/>
</dbReference>
<dbReference type="OrthoDB" id="5526080at2"/>
<feature type="transmembrane region" description="Helical" evidence="5">
    <location>
        <begin position="326"/>
        <end position="348"/>
    </location>
</feature>
<dbReference type="RefSeq" id="WP_074256622.1">
    <property type="nucleotide sequence ID" value="NZ_FSRL01000001.1"/>
</dbReference>
<gene>
    <name evidence="7" type="ORF">SAMN05444002_2626</name>
</gene>
<dbReference type="InterPro" id="IPR020846">
    <property type="entry name" value="MFS_dom"/>
</dbReference>
<feature type="transmembrane region" description="Helical" evidence="5">
    <location>
        <begin position="239"/>
        <end position="256"/>
    </location>
</feature>
<proteinExistence type="predicted"/>
<sequence>MSLLPAIRLSRRTLPPFAAVGIFWGAFAAYTPQLKAGIGADDGTWGLVLLGAAVGSISAMWLAPRFDARFGRAAMALGCGLLAALFQAPMWAEGILVFTAAMVLAGGAAGLLDVVMNARLSAIEARTGASLMNLNHATFSLAYGSAALVAGLLRDGGTSPAATFAGLGLLAAAFGVIALQRELPPPVRGAVKPPRVTLPPVAFWGGAIILLAFLAEQATEAWSALHIERTLGGGAAEGAIGPAMLGFTMCAGRLAGQFATARVSEARITLLAALVTAAGALLAALAPTPLVAYAGFGILGLGVSVIAPMVFALAGRLSPAELRPAVISRAAVIGYSGFFIGPPLLGAISELAGLRMAFVAVALLVALAPLLLIPLRASARGTEADAGAEAG</sequence>
<dbReference type="InterPro" id="IPR051788">
    <property type="entry name" value="MFS_Transporter"/>
</dbReference>
<dbReference type="AlphaFoldDB" id="A0A1N6GMV6"/>
<dbReference type="PANTHER" id="PTHR23514">
    <property type="entry name" value="BYPASS OF STOP CODON PROTEIN 6"/>
    <property type="match status" value="1"/>
</dbReference>
<feature type="transmembrane region" description="Helical" evidence="5">
    <location>
        <begin position="136"/>
        <end position="153"/>
    </location>
</feature>
<dbReference type="InterPro" id="IPR011701">
    <property type="entry name" value="MFS"/>
</dbReference>
<feature type="transmembrane region" description="Helical" evidence="5">
    <location>
        <begin position="292"/>
        <end position="314"/>
    </location>
</feature>
<keyword evidence="2 5" id="KW-0812">Transmembrane</keyword>
<comment type="subcellular location">
    <subcellularLocation>
        <location evidence="1">Membrane</location>
        <topology evidence="1">Multi-pass membrane protein</topology>
    </subcellularLocation>
</comment>
<dbReference type="Proteomes" id="UP000184932">
    <property type="component" value="Unassembled WGS sequence"/>
</dbReference>
<feature type="transmembrane region" description="Helical" evidence="5">
    <location>
        <begin position="201"/>
        <end position="219"/>
    </location>
</feature>
<evidence type="ECO:0000256" key="4">
    <source>
        <dbReference type="ARBA" id="ARBA00023136"/>
    </source>
</evidence>
<dbReference type="Gene3D" id="1.20.1250.20">
    <property type="entry name" value="MFS general substrate transporter like domains"/>
    <property type="match status" value="2"/>
</dbReference>
<dbReference type="STRING" id="1217970.SAMN05444002_2626"/>
<dbReference type="EMBL" id="FSRL01000001">
    <property type="protein sequence ID" value="SIO08856.1"/>
    <property type="molecule type" value="Genomic_DNA"/>
</dbReference>
<dbReference type="SUPFAM" id="SSF103473">
    <property type="entry name" value="MFS general substrate transporter"/>
    <property type="match status" value="1"/>
</dbReference>
<dbReference type="Pfam" id="PF07690">
    <property type="entry name" value="MFS_1"/>
    <property type="match status" value="1"/>
</dbReference>
<evidence type="ECO:0000313" key="7">
    <source>
        <dbReference type="EMBL" id="SIO08856.1"/>
    </source>
</evidence>
<feature type="domain" description="Major facilitator superfamily (MFS) profile" evidence="6">
    <location>
        <begin position="161"/>
        <end position="391"/>
    </location>
</feature>
<dbReference type="PANTHER" id="PTHR23514:SF13">
    <property type="entry name" value="INNER MEMBRANE PROTEIN YBJJ"/>
    <property type="match status" value="1"/>
</dbReference>
<feature type="transmembrane region" description="Helical" evidence="5">
    <location>
        <begin position="94"/>
        <end position="115"/>
    </location>
</feature>
<protein>
    <submittedName>
        <fullName evidence="7">Fucose permease</fullName>
    </submittedName>
</protein>
<reference evidence="8" key="1">
    <citation type="submission" date="2016-11" db="EMBL/GenBank/DDBJ databases">
        <authorList>
            <person name="Varghese N."/>
            <person name="Submissions S."/>
        </authorList>
    </citation>
    <scope>NUCLEOTIDE SEQUENCE [LARGE SCALE GENOMIC DNA]</scope>
    <source>
        <strain evidence="8">DSM 29440</strain>
    </source>
</reference>
<evidence type="ECO:0000259" key="6">
    <source>
        <dbReference type="PROSITE" id="PS50850"/>
    </source>
</evidence>
<keyword evidence="4 5" id="KW-0472">Membrane</keyword>
<accession>A0A1N6GMV6</accession>
<feature type="transmembrane region" description="Helical" evidence="5">
    <location>
        <begin position="268"/>
        <end position="286"/>
    </location>
</feature>
<evidence type="ECO:0000313" key="8">
    <source>
        <dbReference type="Proteomes" id="UP000184932"/>
    </source>
</evidence>
<feature type="transmembrane region" description="Helical" evidence="5">
    <location>
        <begin position="44"/>
        <end position="63"/>
    </location>
</feature>